<keyword evidence="4" id="KW-1185">Reference proteome</keyword>
<dbReference type="Gene3D" id="3.90.1720.10">
    <property type="entry name" value="endopeptidase domain like (from Nostoc punctiforme)"/>
    <property type="match status" value="1"/>
</dbReference>
<evidence type="ECO:0000313" key="4">
    <source>
        <dbReference type="Proteomes" id="UP000320772"/>
    </source>
</evidence>
<accession>A0A4Y3M6D9</accession>
<organism evidence="3 4">
    <name type="scientific">Gluconobacter roseus NBRC 3990</name>
    <dbReference type="NCBI Taxonomy" id="1307950"/>
    <lineage>
        <taxon>Bacteria</taxon>
        <taxon>Pseudomonadati</taxon>
        <taxon>Pseudomonadota</taxon>
        <taxon>Alphaproteobacteria</taxon>
        <taxon>Acetobacterales</taxon>
        <taxon>Acetobacteraceae</taxon>
        <taxon>Gluconobacter</taxon>
    </lineage>
</organism>
<name>A0A4Y3M6D9_9PROT</name>
<comment type="caution">
    <text evidence="3">The sequence shown here is derived from an EMBL/GenBank/DDBJ whole genome shotgun (WGS) entry which is preliminary data.</text>
</comment>
<feature type="region of interest" description="Disordered" evidence="1">
    <location>
        <begin position="173"/>
        <end position="201"/>
    </location>
</feature>
<proteinExistence type="predicted"/>
<evidence type="ECO:0000313" key="3">
    <source>
        <dbReference type="EMBL" id="GEB03957.1"/>
    </source>
</evidence>
<sequence>MAFHGHRSSSHRHSYAHVIQCVAYAKTASEVVLHGNARDWWYNAAGVYARGSAPQAGSVLNFRAIRRMPLGHVAVVRSVEDSRTIYIDQSHWASNGIAHNVRVVDVSPNNDWSAVRVALNDRSGRLGSIYPTYGFIYPHSDNGDRNPAPHVVMARASNVSGFRHRAVLNGSDALSHPMSSTEVAEAPDDAFTSDAPDRSIR</sequence>
<feature type="domain" description="Peptidase C51" evidence="2">
    <location>
        <begin position="1"/>
        <end position="116"/>
    </location>
</feature>
<reference evidence="3 4" key="1">
    <citation type="submission" date="2019-06" db="EMBL/GenBank/DDBJ databases">
        <title>Whole genome shotgun sequence of Gluconobacter roseus NBRC 3990.</title>
        <authorList>
            <person name="Hosoyama A."/>
            <person name="Uohara A."/>
            <person name="Ohji S."/>
            <person name="Ichikawa N."/>
        </authorList>
    </citation>
    <scope>NUCLEOTIDE SEQUENCE [LARGE SCALE GENOMIC DNA]</scope>
    <source>
        <strain evidence="3 4">NBRC 3990</strain>
    </source>
</reference>
<evidence type="ECO:0000256" key="1">
    <source>
        <dbReference type="SAM" id="MobiDB-lite"/>
    </source>
</evidence>
<dbReference type="STRING" id="586239.AD943_00620"/>
<evidence type="ECO:0000259" key="2">
    <source>
        <dbReference type="PROSITE" id="PS50911"/>
    </source>
</evidence>
<dbReference type="EMBL" id="BJLY01000003">
    <property type="protein sequence ID" value="GEB03957.1"/>
    <property type="molecule type" value="Genomic_DNA"/>
</dbReference>
<dbReference type="PROSITE" id="PS50911">
    <property type="entry name" value="CHAP"/>
    <property type="match status" value="1"/>
</dbReference>
<dbReference type="AlphaFoldDB" id="A0A4Y3M6D9"/>
<protein>
    <recommendedName>
        <fullName evidence="2">Peptidase C51 domain-containing protein</fullName>
    </recommendedName>
</protein>
<dbReference type="InterPro" id="IPR038765">
    <property type="entry name" value="Papain-like_cys_pep_sf"/>
</dbReference>
<dbReference type="InterPro" id="IPR007921">
    <property type="entry name" value="CHAP_dom"/>
</dbReference>
<dbReference type="Pfam" id="PF05257">
    <property type="entry name" value="CHAP"/>
    <property type="match status" value="1"/>
</dbReference>
<gene>
    <name evidence="3" type="ORF">GRO01_15330</name>
</gene>
<dbReference type="SUPFAM" id="SSF54001">
    <property type="entry name" value="Cysteine proteinases"/>
    <property type="match status" value="1"/>
</dbReference>
<dbReference type="Proteomes" id="UP000320772">
    <property type="component" value="Unassembled WGS sequence"/>
</dbReference>